<sequence>MANKEKVLLAYSGGLDTSCILAWLIEQGHEVVCFLADVGQAEDFKEAERKALAVGAKKLVVEDLKRELSGRTDISLACKNWKNSRSRGGQAYSCGSARPVIARAMMRVAKQEGCTAAAPAKGNSPRSCTKIKRILIHRNTRNDQVRFELAFYAIQPSINVIAPWRLPEFYERFAGRNDLLDYAAKHNIPVTSTKAKPCLAHCSYEAGILEEADVSPPDDMWKLTDDPRTAPNTPEDVTIFFEKGLPVGVVLGSDPKAGNKITDSLELFTTLNELGRKHGIGRIDIVENRYIGLKSVS</sequence>
<dbReference type="InterPro" id="IPR001518">
    <property type="entry name" value="Arginosuc_synth"/>
</dbReference>
<dbReference type="OrthoDB" id="1688907at2759"/>
<dbReference type="Pfam" id="PF20979">
    <property type="entry name" value="Arginosuc_syn_C"/>
    <property type="match status" value="1"/>
</dbReference>
<evidence type="ECO:0000256" key="8">
    <source>
        <dbReference type="ARBA" id="ARBA00029916"/>
    </source>
</evidence>
<comment type="pathway">
    <text evidence="1">Amino-acid biosynthesis; L-arginine biosynthesis; L-arginine from L-ornithine and carbamoyl phosphate: step 2/3.</text>
</comment>
<evidence type="ECO:0000259" key="9">
    <source>
        <dbReference type="Pfam" id="PF00764"/>
    </source>
</evidence>
<dbReference type="GO" id="GO:0006526">
    <property type="term" value="P:L-arginine biosynthetic process"/>
    <property type="evidence" value="ECO:0007669"/>
    <property type="project" value="UniProtKB-UniPathway"/>
</dbReference>
<evidence type="ECO:0000259" key="10">
    <source>
        <dbReference type="Pfam" id="PF20979"/>
    </source>
</evidence>
<dbReference type="GO" id="GO:0000050">
    <property type="term" value="P:urea cycle"/>
    <property type="evidence" value="ECO:0007669"/>
    <property type="project" value="TreeGrafter"/>
</dbReference>
<dbReference type="PROSITE" id="PS00564">
    <property type="entry name" value="ARGININOSUCCIN_SYN_1"/>
    <property type="match status" value="1"/>
</dbReference>
<dbReference type="GO" id="GO:0000053">
    <property type="term" value="P:argininosuccinate metabolic process"/>
    <property type="evidence" value="ECO:0007669"/>
    <property type="project" value="TreeGrafter"/>
</dbReference>
<gene>
    <name evidence="11" type="ORF">CISG_00242</name>
</gene>
<dbReference type="InterPro" id="IPR018223">
    <property type="entry name" value="Arginosuc_synth_CS"/>
</dbReference>
<evidence type="ECO:0000313" key="11">
    <source>
        <dbReference type="EMBL" id="KMU71933.1"/>
    </source>
</evidence>
<dbReference type="SUPFAM" id="SSF52402">
    <property type="entry name" value="Adenine nucleotide alpha hydrolases-like"/>
    <property type="match status" value="1"/>
</dbReference>
<dbReference type="PANTHER" id="PTHR11587">
    <property type="entry name" value="ARGININOSUCCINATE SYNTHASE"/>
    <property type="match status" value="1"/>
</dbReference>
<dbReference type="InterPro" id="IPR014729">
    <property type="entry name" value="Rossmann-like_a/b/a_fold"/>
</dbReference>
<keyword evidence="6" id="KW-0547">Nucleotide-binding</keyword>
<dbReference type="FunFam" id="3.40.50.620:FF:000019">
    <property type="entry name" value="Argininosuccinate synthase"/>
    <property type="match status" value="1"/>
</dbReference>
<dbReference type="Gene3D" id="3.90.1260.10">
    <property type="entry name" value="Argininosuccinate synthetase, chain A, domain 2"/>
    <property type="match status" value="1"/>
</dbReference>
<keyword evidence="7" id="KW-0067">ATP-binding</keyword>
<evidence type="ECO:0000256" key="7">
    <source>
        <dbReference type="ARBA" id="ARBA00022840"/>
    </source>
</evidence>
<dbReference type="InterPro" id="IPR048268">
    <property type="entry name" value="Arginosuc_syn_C"/>
</dbReference>
<evidence type="ECO:0000256" key="3">
    <source>
        <dbReference type="ARBA" id="ARBA00022571"/>
    </source>
</evidence>
<dbReference type="STRING" id="454286.A0A0J8QL29"/>
<dbReference type="UniPathway" id="UPA00068">
    <property type="reaction ID" value="UER00113"/>
</dbReference>
<dbReference type="Proteomes" id="UP000054559">
    <property type="component" value="Unassembled WGS sequence"/>
</dbReference>
<evidence type="ECO:0000256" key="2">
    <source>
        <dbReference type="ARBA" id="ARBA00012286"/>
    </source>
</evidence>
<dbReference type="InterPro" id="IPR048267">
    <property type="entry name" value="Arginosuc_syn_N"/>
</dbReference>
<accession>A0A0J8QL29</accession>
<reference evidence="12" key="1">
    <citation type="journal article" date="2010" name="Genome Res.">
        <title>Population genomic sequencing of Coccidioides fungi reveals recent hybridization and transposon control.</title>
        <authorList>
            <person name="Neafsey D.E."/>
            <person name="Barker B.M."/>
            <person name="Sharpton T.J."/>
            <person name="Stajich J.E."/>
            <person name="Park D.J."/>
            <person name="Whiston E."/>
            <person name="Hung C.-Y."/>
            <person name="McMahan C."/>
            <person name="White J."/>
            <person name="Sykes S."/>
            <person name="Heiman D."/>
            <person name="Young S."/>
            <person name="Zeng Q."/>
            <person name="Abouelleil A."/>
            <person name="Aftuck L."/>
            <person name="Bessette D."/>
            <person name="Brown A."/>
            <person name="FitzGerald M."/>
            <person name="Lui A."/>
            <person name="Macdonald J.P."/>
            <person name="Priest M."/>
            <person name="Orbach M.J."/>
            <person name="Galgiani J.N."/>
            <person name="Kirkland T.N."/>
            <person name="Cole G.T."/>
            <person name="Birren B.W."/>
            <person name="Henn M.R."/>
            <person name="Taylor J.W."/>
            <person name="Rounsley S.D."/>
        </authorList>
    </citation>
    <scope>NUCLEOTIDE SEQUENCE [LARGE SCALE GENOMIC DNA]</scope>
    <source>
        <strain evidence="12">RMSCC 3703</strain>
    </source>
</reference>
<evidence type="ECO:0000256" key="4">
    <source>
        <dbReference type="ARBA" id="ARBA00022598"/>
    </source>
</evidence>
<evidence type="ECO:0000256" key="6">
    <source>
        <dbReference type="ARBA" id="ARBA00022741"/>
    </source>
</evidence>
<proteinExistence type="predicted"/>
<dbReference type="AlphaFoldDB" id="A0A0J8QL29"/>
<dbReference type="GO" id="GO:0005737">
    <property type="term" value="C:cytoplasm"/>
    <property type="evidence" value="ECO:0007669"/>
    <property type="project" value="TreeGrafter"/>
</dbReference>
<dbReference type="EC" id="6.3.4.5" evidence="2"/>
<dbReference type="EMBL" id="DS268118">
    <property type="protein sequence ID" value="KMU71933.1"/>
    <property type="molecule type" value="Genomic_DNA"/>
</dbReference>
<dbReference type="GO" id="GO:0005524">
    <property type="term" value="F:ATP binding"/>
    <property type="evidence" value="ECO:0007669"/>
    <property type="project" value="UniProtKB-KW"/>
</dbReference>
<dbReference type="Pfam" id="PF00764">
    <property type="entry name" value="Arginosuc_synth"/>
    <property type="match status" value="1"/>
</dbReference>
<keyword evidence="5" id="KW-0028">Amino-acid biosynthesis</keyword>
<name>A0A0J8QL29_COCIT</name>
<keyword evidence="3" id="KW-0055">Arginine biosynthesis</keyword>
<keyword evidence="4" id="KW-0436">Ligase</keyword>
<feature type="domain" description="Arginosuccinate synthase C-terminal" evidence="10">
    <location>
        <begin position="199"/>
        <end position="295"/>
    </location>
</feature>
<dbReference type="GO" id="GO:0004055">
    <property type="term" value="F:argininosuccinate synthase activity"/>
    <property type="evidence" value="ECO:0007669"/>
    <property type="project" value="UniProtKB-EC"/>
</dbReference>
<evidence type="ECO:0000256" key="5">
    <source>
        <dbReference type="ARBA" id="ARBA00022605"/>
    </source>
</evidence>
<organism evidence="11 12">
    <name type="scientific">Coccidioides immitis RMSCC 3703</name>
    <dbReference type="NCBI Taxonomy" id="454286"/>
    <lineage>
        <taxon>Eukaryota</taxon>
        <taxon>Fungi</taxon>
        <taxon>Dikarya</taxon>
        <taxon>Ascomycota</taxon>
        <taxon>Pezizomycotina</taxon>
        <taxon>Eurotiomycetes</taxon>
        <taxon>Eurotiomycetidae</taxon>
        <taxon>Onygenales</taxon>
        <taxon>Onygenaceae</taxon>
        <taxon>Coccidioides</taxon>
    </lineage>
</organism>
<dbReference type="Gene3D" id="3.40.50.620">
    <property type="entry name" value="HUPs"/>
    <property type="match status" value="1"/>
</dbReference>
<dbReference type="PANTHER" id="PTHR11587:SF2">
    <property type="entry name" value="ARGININOSUCCINATE SYNTHASE"/>
    <property type="match status" value="1"/>
</dbReference>
<evidence type="ECO:0000256" key="1">
    <source>
        <dbReference type="ARBA" id="ARBA00004967"/>
    </source>
</evidence>
<feature type="domain" description="Arginosuccinate synthase-like N-terminal" evidence="9">
    <location>
        <begin position="6"/>
        <end position="189"/>
    </location>
</feature>
<dbReference type="SUPFAM" id="SSF69864">
    <property type="entry name" value="Argininosuccinate synthetase, C-terminal domain"/>
    <property type="match status" value="1"/>
</dbReference>
<dbReference type="InterPro" id="IPR024074">
    <property type="entry name" value="AS_cat/multimer_dom_body"/>
</dbReference>
<evidence type="ECO:0000313" key="12">
    <source>
        <dbReference type="Proteomes" id="UP000054559"/>
    </source>
</evidence>
<protein>
    <recommendedName>
        <fullName evidence="2">argininosuccinate synthase</fullName>
        <ecNumber evidence="2">6.3.4.5</ecNumber>
    </recommendedName>
    <alternativeName>
        <fullName evidence="8">Citrulline--aspartate ligase</fullName>
    </alternativeName>
</protein>